<dbReference type="RefSeq" id="WP_066201763.1">
    <property type="nucleotide sequence ID" value="NZ_JXBB01000024.1"/>
</dbReference>
<evidence type="ECO:0000256" key="1">
    <source>
        <dbReference type="SAM" id="MobiDB-lite"/>
    </source>
</evidence>
<dbReference type="STRING" id="1484.SA87_01035"/>
<proteinExistence type="predicted"/>
<dbReference type="AlphaFoldDB" id="A0A132MH25"/>
<name>A0A132MH25_HYDSH</name>
<sequence>MPASWRKTALLIIISMMAGASLTLLVRGEAFPVATSSPVGDRAVPADPAAQEAAPGDDRADREPDHGLIQSFLYPHDWKTLIAYSREIPTVLQRADVRRFDDPERQLAHLVARHVGPYPSPDDVDFAFLPVPEDTFFDPRYRKALFKANVNMEILLDASGSMNEDFAPGGGKSKWTIALQELETFLTRLPPNVNVALRVFGHHTGPEAEGCLSSELLLSFAPKNAGAIMQAAARVVPAGFTPLAYALNQAEGDFAGKDAADHANFVFVLTDGMETCGGDPVAEAQALKASRVEPLIHIIGLGVNATEDAALRSLAQSVDAIYARVENLTQLQEQMDEIMQWAKMWDAWRDKAKHDLWMERLTSSIVVSQFTIAWDKAEEQEVEGVNGELKRLLEAGELDRTAYDTMLSFLERRVKRVRALRDEARAALDARRLAIYDRLTKLSETKEAMIEPGLGGDLFSPGRLRNGDETPVHGSP</sequence>
<feature type="region of interest" description="Disordered" evidence="1">
    <location>
        <begin position="36"/>
        <end position="63"/>
    </location>
</feature>
<dbReference type="EMBL" id="JXBB01000024">
    <property type="protein sequence ID" value="OAR04079.1"/>
    <property type="molecule type" value="Genomic_DNA"/>
</dbReference>
<dbReference type="SUPFAM" id="SSF53300">
    <property type="entry name" value="vWA-like"/>
    <property type="match status" value="1"/>
</dbReference>
<accession>A0A132MH25</accession>
<organism evidence="3 4">
    <name type="scientific">Hydrogenibacillus schlegelii</name>
    <name type="common">Bacillus schlegelii</name>
    <dbReference type="NCBI Taxonomy" id="1484"/>
    <lineage>
        <taxon>Bacteria</taxon>
        <taxon>Bacillati</taxon>
        <taxon>Bacillota</taxon>
        <taxon>Bacilli</taxon>
        <taxon>Bacillales</taxon>
        <taxon>Bacillales Family X. Incertae Sedis</taxon>
        <taxon>Hydrogenibacillus</taxon>
    </lineage>
</organism>
<evidence type="ECO:0000259" key="2">
    <source>
        <dbReference type="PROSITE" id="PS50234"/>
    </source>
</evidence>
<dbReference type="PROSITE" id="PS50234">
    <property type="entry name" value="VWFA"/>
    <property type="match status" value="1"/>
</dbReference>
<gene>
    <name evidence="3" type="ORF">SA87_01035</name>
</gene>
<dbReference type="Gene3D" id="3.40.50.410">
    <property type="entry name" value="von Willebrand factor, type A domain"/>
    <property type="match status" value="1"/>
</dbReference>
<keyword evidence="4" id="KW-1185">Reference proteome</keyword>
<evidence type="ECO:0000313" key="4">
    <source>
        <dbReference type="Proteomes" id="UP000243024"/>
    </source>
</evidence>
<comment type="caution">
    <text evidence="3">The sequence shown here is derived from an EMBL/GenBank/DDBJ whole genome shotgun (WGS) entry which is preliminary data.</text>
</comment>
<feature type="domain" description="VWFA" evidence="2">
    <location>
        <begin position="151"/>
        <end position="338"/>
    </location>
</feature>
<evidence type="ECO:0000313" key="3">
    <source>
        <dbReference type="EMBL" id="OAR04079.1"/>
    </source>
</evidence>
<protein>
    <recommendedName>
        <fullName evidence="2">VWFA domain-containing protein</fullName>
    </recommendedName>
</protein>
<reference evidence="3 4" key="1">
    <citation type="submission" date="2015-09" db="EMBL/GenBank/DDBJ databases">
        <title>Draft genome sequence of Hydrogenibacillus schlegelii DSM 2000.</title>
        <authorList>
            <person name="Hemp J."/>
        </authorList>
    </citation>
    <scope>NUCLEOTIDE SEQUENCE [LARGE SCALE GENOMIC DNA]</scope>
    <source>
        <strain evidence="3 4">MA 48</strain>
    </source>
</reference>
<dbReference type="InterPro" id="IPR036465">
    <property type="entry name" value="vWFA_dom_sf"/>
</dbReference>
<dbReference type="Proteomes" id="UP000243024">
    <property type="component" value="Unassembled WGS sequence"/>
</dbReference>
<dbReference type="SMART" id="SM00327">
    <property type="entry name" value="VWA"/>
    <property type="match status" value="1"/>
</dbReference>
<dbReference type="Pfam" id="PF00092">
    <property type="entry name" value="VWA"/>
    <property type="match status" value="1"/>
</dbReference>
<feature type="compositionally biased region" description="Low complexity" evidence="1">
    <location>
        <begin position="43"/>
        <end position="54"/>
    </location>
</feature>
<dbReference type="InterPro" id="IPR002035">
    <property type="entry name" value="VWF_A"/>
</dbReference>